<comment type="caution">
    <text evidence="10">The sequence shown here is derived from an EMBL/GenBank/DDBJ whole genome shotgun (WGS) entry which is preliminary data.</text>
</comment>
<dbReference type="Pfam" id="PF07690">
    <property type="entry name" value="MFS_1"/>
    <property type="match status" value="1"/>
</dbReference>
<evidence type="ECO:0000256" key="5">
    <source>
        <dbReference type="ARBA" id="ARBA00022692"/>
    </source>
</evidence>
<dbReference type="PRINTS" id="PR01036">
    <property type="entry name" value="TCRTETB"/>
</dbReference>
<name>A0A2M7T5N9_9ACTN</name>
<feature type="transmembrane region" description="Helical" evidence="8">
    <location>
        <begin position="263"/>
        <end position="283"/>
    </location>
</feature>
<evidence type="ECO:0000259" key="9">
    <source>
        <dbReference type="PROSITE" id="PS50850"/>
    </source>
</evidence>
<evidence type="ECO:0000313" key="10">
    <source>
        <dbReference type="EMBL" id="PIZ35646.1"/>
    </source>
</evidence>
<protein>
    <submittedName>
        <fullName evidence="10">MFS transporter</fullName>
    </submittedName>
</protein>
<accession>A0A2M7T5N9</accession>
<dbReference type="PANTHER" id="PTHR23501">
    <property type="entry name" value="MAJOR FACILITATOR SUPERFAMILY"/>
    <property type="match status" value="1"/>
</dbReference>
<gene>
    <name evidence="10" type="ORF">COY37_09955</name>
</gene>
<dbReference type="Proteomes" id="UP000230956">
    <property type="component" value="Unassembled WGS sequence"/>
</dbReference>
<dbReference type="EMBL" id="PFNG01000231">
    <property type="protein sequence ID" value="PIZ35646.1"/>
    <property type="molecule type" value="Genomic_DNA"/>
</dbReference>
<feature type="transmembrane region" description="Helical" evidence="8">
    <location>
        <begin position="195"/>
        <end position="214"/>
    </location>
</feature>
<dbReference type="InterPro" id="IPR036259">
    <property type="entry name" value="MFS_trans_sf"/>
</dbReference>
<evidence type="ECO:0000256" key="7">
    <source>
        <dbReference type="ARBA" id="ARBA00023136"/>
    </source>
</evidence>
<feature type="transmembrane region" description="Helical" evidence="8">
    <location>
        <begin position="461"/>
        <end position="485"/>
    </location>
</feature>
<feature type="transmembrane region" description="Helical" evidence="8">
    <location>
        <begin position="352"/>
        <end position="377"/>
    </location>
</feature>
<evidence type="ECO:0000256" key="2">
    <source>
        <dbReference type="ARBA" id="ARBA00007520"/>
    </source>
</evidence>
<feature type="transmembrane region" description="Helical" evidence="8">
    <location>
        <begin position="226"/>
        <end position="243"/>
    </location>
</feature>
<keyword evidence="4" id="KW-1003">Cell membrane</keyword>
<dbReference type="SUPFAM" id="SSF103473">
    <property type="entry name" value="MFS general substrate transporter"/>
    <property type="match status" value="1"/>
</dbReference>
<feature type="transmembrane region" description="Helical" evidence="8">
    <location>
        <begin position="41"/>
        <end position="62"/>
    </location>
</feature>
<feature type="transmembrane region" description="Helical" evidence="8">
    <location>
        <begin position="398"/>
        <end position="421"/>
    </location>
</feature>
<keyword evidence="3" id="KW-0813">Transport</keyword>
<keyword evidence="5 8" id="KW-0812">Transmembrane</keyword>
<dbReference type="AlphaFoldDB" id="A0A2M7T5N9"/>
<evidence type="ECO:0000256" key="1">
    <source>
        <dbReference type="ARBA" id="ARBA00004429"/>
    </source>
</evidence>
<organism evidence="10 11">
    <name type="scientific">Candidatus Aquicultor secundus</name>
    <dbReference type="NCBI Taxonomy" id="1973895"/>
    <lineage>
        <taxon>Bacteria</taxon>
        <taxon>Bacillati</taxon>
        <taxon>Actinomycetota</taxon>
        <taxon>Candidatus Aquicultoria</taxon>
        <taxon>Candidatus Aquicultorales</taxon>
        <taxon>Candidatus Aquicultoraceae</taxon>
        <taxon>Candidatus Aquicultor</taxon>
    </lineage>
</organism>
<feature type="transmembrane region" description="Helical" evidence="8">
    <location>
        <begin position="295"/>
        <end position="315"/>
    </location>
</feature>
<reference evidence="11" key="1">
    <citation type="submission" date="2017-09" db="EMBL/GenBank/DDBJ databases">
        <title>Depth-based differentiation of microbial function through sediment-hosted aquifers and enrichment of novel symbionts in the deep terrestrial subsurface.</title>
        <authorList>
            <person name="Probst A.J."/>
            <person name="Ladd B."/>
            <person name="Jarett J.K."/>
            <person name="Geller-Mcgrath D.E."/>
            <person name="Sieber C.M.K."/>
            <person name="Emerson J.B."/>
            <person name="Anantharaman K."/>
            <person name="Thomas B.C."/>
            <person name="Malmstrom R."/>
            <person name="Stieglmeier M."/>
            <person name="Klingl A."/>
            <person name="Woyke T."/>
            <person name="Ryan C.M."/>
            <person name="Banfield J.F."/>
        </authorList>
    </citation>
    <scope>NUCLEOTIDE SEQUENCE [LARGE SCALE GENOMIC DNA]</scope>
</reference>
<evidence type="ECO:0000256" key="4">
    <source>
        <dbReference type="ARBA" id="ARBA00022475"/>
    </source>
</evidence>
<feature type="domain" description="Major facilitator superfamily (MFS) profile" evidence="9">
    <location>
        <begin position="9"/>
        <end position="492"/>
    </location>
</feature>
<evidence type="ECO:0000256" key="8">
    <source>
        <dbReference type="SAM" id="Phobius"/>
    </source>
</evidence>
<feature type="transmembrane region" description="Helical" evidence="8">
    <location>
        <begin position="12"/>
        <end position="35"/>
    </location>
</feature>
<dbReference type="PROSITE" id="PS50850">
    <property type="entry name" value="MFS"/>
    <property type="match status" value="1"/>
</dbReference>
<evidence type="ECO:0000256" key="3">
    <source>
        <dbReference type="ARBA" id="ARBA00022448"/>
    </source>
</evidence>
<proteinExistence type="inferred from homology"/>
<dbReference type="InterPro" id="IPR020846">
    <property type="entry name" value="MFS_dom"/>
</dbReference>
<dbReference type="GO" id="GO:0022857">
    <property type="term" value="F:transmembrane transporter activity"/>
    <property type="evidence" value="ECO:0007669"/>
    <property type="project" value="InterPro"/>
</dbReference>
<feature type="transmembrane region" description="Helical" evidence="8">
    <location>
        <begin position="99"/>
        <end position="123"/>
    </location>
</feature>
<feature type="transmembrane region" description="Helical" evidence="8">
    <location>
        <begin position="135"/>
        <end position="156"/>
    </location>
</feature>
<evidence type="ECO:0000256" key="6">
    <source>
        <dbReference type="ARBA" id="ARBA00022989"/>
    </source>
</evidence>
<dbReference type="CDD" id="cd17502">
    <property type="entry name" value="MFS_Azr1_MDR_like"/>
    <property type="match status" value="1"/>
</dbReference>
<dbReference type="PANTHER" id="PTHR23501:SF191">
    <property type="entry name" value="VACUOLAR BASIC AMINO ACID TRANSPORTER 4"/>
    <property type="match status" value="1"/>
</dbReference>
<dbReference type="GO" id="GO:0005886">
    <property type="term" value="C:plasma membrane"/>
    <property type="evidence" value="ECO:0007669"/>
    <property type="project" value="UniProtKB-SubCell"/>
</dbReference>
<sequence length="498" mass="52876">MKQTNRKWVTVFLMAGIFLAAMEATIVATAMPTIVGKLGGFAHFTWVFSMFLLTQAASVPIYGKLADLYGRKPVFVLGAVVFIASSALCGFAHTMTQLIIFRAIQGLGAGSVLPIAMVIVGDLYPGQERAKVQGVLSSVWAIAAVVGPALGGIIVQTIGWPWIFEINVPFGIITIAGVMSFLHEKVERHGHKVDYPGALMLTISIITLLFALLQAGVRWAWASPEFIGMVLLAVAFFALFIWIETTAKEPVLPLAVVRQPMVLVANICAIITGGLTIGASSFLPTFSQGVLGTNAIVAGATIVTLSIGWPIASTLSGKLIWRYGYRTIEIAGMLFCIIASIMYLEIGVSSSPLYIALCSFVMGIGLGLASTTQIVSIQSTVDWKQRGIATSSVMFSRILGSTLLVAMLGTIVNTSLTGTLVGSPLIKKYGVSDSVSITNLLLDPASRAALPHANLDVLANALAGGIHMTFWLMLIVSIIGMFASFRMPAGVPDKHGRL</sequence>
<keyword evidence="6 8" id="KW-1133">Transmembrane helix</keyword>
<keyword evidence="7 8" id="KW-0472">Membrane</keyword>
<dbReference type="RefSeq" id="WP_286678912.1">
    <property type="nucleotide sequence ID" value="NZ_MNXI01000115.1"/>
</dbReference>
<comment type="similarity">
    <text evidence="2">Belongs to the major facilitator superfamily. TCR/Tet family.</text>
</comment>
<dbReference type="InterPro" id="IPR011701">
    <property type="entry name" value="MFS"/>
</dbReference>
<dbReference type="Gene3D" id="1.20.1720.10">
    <property type="entry name" value="Multidrug resistance protein D"/>
    <property type="match status" value="1"/>
</dbReference>
<feature type="transmembrane region" description="Helical" evidence="8">
    <location>
        <begin position="327"/>
        <end position="346"/>
    </location>
</feature>
<dbReference type="Gene3D" id="1.20.1250.20">
    <property type="entry name" value="MFS general substrate transporter like domains"/>
    <property type="match status" value="1"/>
</dbReference>
<evidence type="ECO:0000313" key="11">
    <source>
        <dbReference type="Proteomes" id="UP000230956"/>
    </source>
</evidence>
<dbReference type="FunFam" id="1.20.1720.10:FF:000004">
    <property type="entry name" value="EmrB/QacA family drug resistance transporter"/>
    <property type="match status" value="1"/>
</dbReference>
<comment type="subcellular location">
    <subcellularLocation>
        <location evidence="1">Cell inner membrane</location>
        <topology evidence="1">Multi-pass membrane protein</topology>
    </subcellularLocation>
</comment>
<feature type="transmembrane region" description="Helical" evidence="8">
    <location>
        <begin position="74"/>
        <end position="93"/>
    </location>
</feature>
<feature type="transmembrane region" description="Helical" evidence="8">
    <location>
        <begin position="162"/>
        <end position="183"/>
    </location>
</feature>